<organism evidence="5">
    <name type="scientific">Halomonas sp. H10-59</name>
    <dbReference type="NCBI Taxonomy" id="2950874"/>
    <lineage>
        <taxon>Bacteria</taxon>
        <taxon>Pseudomonadati</taxon>
        <taxon>Pseudomonadota</taxon>
        <taxon>Gammaproteobacteria</taxon>
        <taxon>Oceanospirillales</taxon>
        <taxon>Halomonadaceae</taxon>
        <taxon>Halomonas</taxon>
    </lineage>
</organism>
<dbReference type="GO" id="GO:0006259">
    <property type="term" value="P:DNA metabolic process"/>
    <property type="evidence" value="ECO:0007669"/>
    <property type="project" value="UniProtKB-ARBA"/>
</dbReference>
<dbReference type="Gene3D" id="3.30.420.10">
    <property type="entry name" value="Ribonuclease H-like superfamily/Ribonuclease H"/>
    <property type="match status" value="1"/>
</dbReference>
<dbReference type="GO" id="GO:0003676">
    <property type="term" value="F:nucleic acid binding"/>
    <property type="evidence" value="ECO:0007669"/>
    <property type="project" value="InterPro"/>
</dbReference>
<dbReference type="Pfam" id="PF00929">
    <property type="entry name" value="RNase_T"/>
    <property type="match status" value="1"/>
</dbReference>
<evidence type="ECO:0000256" key="1">
    <source>
        <dbReference type="ARBA" id="ARBA00022722"/>
    </source>
</evidence>
<dbReference type="InterPro" id="IPR013520">
    <property type="entry name" value="Ribonucl_H"/>
</dbReference>
<dbReference type="PANTHER" id="PTHR30231:SF4">
    <property type="entry name" value="PROTEIN NEN2"/>
    <property type="match status" value="1"/>
</dbReference>
<dbReference type="EMBL" id="CP098828">
    <property type="protein sequence ID" value="XBO74216.1"/>
    <property type="molecule type" value="Genomic_DNA"/>
</dbReference>
<gene>
    <name evidence="5" type="ORF">NFG57_15525</name>
</gene>
<keyword evidence="2" id="KW-0378">Hydrolase</keyword>
<evidence type="ECO:0000256" key="2">
    <source>
        <dbReference type="ARBA" id="ARBA00022801"/>
    </source>
</evidence>
<evidence type="ECO:0000256" key="3">
    <source>
        <dbReference type="ARBA" id="ARBA00022839"/>
    </source>
</evidence>
<dbReference type="InterPro" id="IPR036397">
    <property type="entry name" value="RNaseH_sf"/>
</dbReference>
<dbReference type="SMART" id="SM00479">
    <property type="entry name" value="EXOIII"/>
    <property type="match status" value="1"/>
</dbReference>
<dbReference type="CDD" id="cd06127">
    <property type="entry name" value="DEDDh"/>
    <property type="match status" value="1"/>
</dbReference>
<dbReference type="GO" id="GO:0008408">
    <property type="term" value="F:3'-5' exonuclease activity"/>
    <property type="evidence" value="ECO:0007669"/>
    <property type="project" value="TreeGrafter"/>
</dbReference>
<dbReference type="GO" id="GO:0005829">
    <property type="term" value="C:cytosol"/>
    <property type="evidence" value="ECO:0007669"/>
    <property type="project" value="TreeGrafter"/>
</dbReference>
<dbReference type="AlphaFoldDB" id="A0AAU7KR30"/>
<dbReference type="InterPro" id="IPR012337">
    <property type="entry name" value="RNaseH-like_sf"/>
</dbReference>
<reference evidence="5" key="1">
    <citation type="submission" date="2022-06" db="EMBL/GenBank/DDBJ databases">
        <title>A novel DMS-producing enzyme.</title>
        <authorList>
            <person name="Zhang Y."/>
        </authorList>
    </citation>
    <scope>NUCLEOTIDE SEQUENCE</scope>
    <source>
        <strain evidence="5">H10-59</strain>
    </source>
</reference>
<sequence>MPLLRPKTRSAPDWHDYLVARRQKSRQQALVDFFAGADLSPILPIQEAPLMALDLETTGLDPRRDEIVSIGLVPFSLSRIRLAERRYWVVRPHRTLNAESVTFHHITHADIQGAPRIEEVLADVFRAMAGHLLVVHFRHIERSFLDAAVRAAWKESLSFPVIDTMSLEARIHRQSTMARFRRWMGRPPRSIRLHDSRLRYGLPHYHGHHALTDAIATAELLQAQVAGNYAPETPIGMLWS</sequence>
<dbReference type="NCBIfam" id="NF006602">
    <property type="entry name" value="PRK09146.1"/>
    <property type="match status" value="1"/>
</dbReference>
<evidence type="ECO:0000259" key="4">
    <source>
        <dbReference type="SMART" id="SM00479"/>
    </source>
</evidence>
<name>A0AAU7KR30_9GAMM</name>
<keyword evidence="3 5" id="KW-0269">Exonuclease</keyword>
<accession>A0AAU7KR30</accession>
<evidence type="ECO:0000313" key="5">
    <source>
        <dbReference type="EMBL" id="XBO74216.1"/>
    </source>
</evidence>
<dbReference type="PANTHER" id="PTHR30231">
    <property type="entry name" value="DNA POLYMERASE III SUBUNIT EPSILON"/>
    <property type="match status" value="1"/>
</dbReference>
<keyword evidence="1" id="KW-0540">Nuclease</keyword>
<proteinExistence type="predicted"/>
<dbReference type="SUPFAM" id="SSF53098">
    <property type="entry name" value="Ribonuclease H-like"/>
    <property type="match status" value="1"/>
</dbReference>
<dbReference type="RefSeq" id="WP_253552983.1">
    <property type="nucleotide sequence ID" value="NZ_CP098828.1"/>
</dbReference>
<protein>
    <submittedName>
        <fullName evidence="5">3'-5' exonuclease</fullName>
    </submittedName>
</protein>
<feature type="domain" description="Exonuclease" evidence="4">
    <location>
        <begin position="49"/>
        <end position="230"/>
    </location>
</feature>